<dbReference type="Gene3D" id="3.40.50.1000">
    <property type="entry name" value="HAD superfamily/HAD-like"/>
    <property type="match status" value="1"/>
</dbReference>
<evidence type="ECO:0000256" key="6">
    <source>
        <dbReference type="ARBA" id="ARBA00048036"/>
    </source>
</evidence>
<dbReference type="NCBIfam" id="TIGR01484">
    <property type="entry name" value="HAD-SF-IIB"/>
    <property type="match status" value="1"/>
</dbReference>
<dbReference type="PANTHER" id="PTHR46521">
    <property type="entry name" value="SUCROSE-PHOSPHATASE 2-RELATED"/>
    <property type="match status" value="1"/>
</dbReference>
<comment type="cofactor">
    <cofactor evidence="1">
        <name>Mg(2+)</name>
        <dbReference type="ChEBI" id="CHEBI:18420"/>
    </cofactor>
</comment>
<comment type="similarity">
    <text evidence="3">Belongs to the sucrose phosphatase family.</text>
</comment>
<dbReference type="GO" id="GO:0000287">
    <property type="term" value="F:magnesium ion binding"/>
    <property type="evidence" value="ECO:0007669"/>
    <property type="project" value="InterPro"/>
</dbReference>
<evidence type="ECO:0000313" key="9">
    <source>
        <dbReference type="Proteomes" id="UP000807785"/>
    </source>
</evidence>
<name>A0A9D7E056_9PROT</name>
<keyword evidence="5 8" id="KW-0378">Hydrolase</keyword>
<dbReference type="GO" id="GO:0005986">
    <property type="term" value="P:sucrose biosynthetic process"/>
    <property type="evidence" value="ECO:0007669"/>
    <property type="project" value="InterPro"/>
</dbReference>
<evidence type="ECO:0000259" key="7">
    <source>
        <dbReference type="Pfam" id="PF05116"/>
    </source>
</evidence>
<dbReference type="AlphaFoldDB" id="A0A9D7E056"/>
<dbReference type="SFLD" id="SFLDG01141">
    <property type="entry name" value="C2.B.1:_Sucrose_Phosphatase_Li"/>
    <property type="match status" value="1"/>
</dbReference>
<dbReference type="CDD" id="cd02605">
    <property type="entry name" value="HAD_SPP"/>
    <property type="match status" value="1"/>
</dbReference>
<dbReference type="PANTHER" id="PTHR46521:SF4">
    <property type="entry name" value="SUCROSE-PHOSPHATASE 2-RELATED"/>
    <property type="match status" value="1"/>
</dbReference>
<dbReference type="NCBIfam" id="TIGR01485">
    <property type="entry name" value="SPP_plant-cyano"/>
    <property type="match status" value="1"/>
</dbReference>
<dbReference type="GO" id="GO:0050307">
    <property type="term" value="F:sucrose-phosphate phosphatase activity"/>
    <property type="evidence" value="ECO:0007669"/>
    <property type="project" value="UniProtKB-EC"/>
</dbReference>
<dbReference type="InterPro" id="IPR023214">
    <property type="entry name" value="HAD_sf"/>
</dbReference>
<dbReference type="InterPro" id="IPR012847">
    <property type="entry name" value="Sucrose_phosphatase_pln/cyn"/>
</dbReference>
<dbReference type="SUPFAM" id="SSF56784">
    <property type="entry name" value="HAD-like"/>
    <property type="match status" value="1"/>
</dbReference>
<comment type="catalytic activity">
    <reaction evidence="6">
        <text>sucrose 6(F)-phosphate + H2O = sucrose + phosphate</text>
        <dbReference type="Rhea" id="RHEA:19289"/>
        <dbReference type="ChEBI" id="CHEBI:15377"/>
        <dbReference type="ChEBI" id="CHEBI:17992"/>
        <dbReference type="ChEBI" id="CHEBI:43474"/>
        <dbReference type="ChEBI" id="CHEBI:57723"/>
        <dbReference type="EC" id="3.1.3.24"/>
    </reaction>
</comment>
<evidence type="ECO:0000256" key="4">
    <source>
        <dbReference type="ARBA" id="ARBA00013112"/>
    </source>
</evidence>
<proteinExistence type="inferred from homology"/>
<dbReference type="NCBIfam" id="TIGR01482">
    <property type="entry name" value="SPP-subfamily"/>
    <property type="match status" value="1"/>
</dbReference>
<gene>
    <name evidence="8" type="ORF">IPH26_01635</name>
</gene>
<evidence type="ECO:0000256" key="1">
    <source>
        <dbReference type="ARBA" id="ARBA00001946"/>
    </source>
</evidence>
<sequence>MTRFLFVSDLDNTLVGDDRALEQLNRRLGDSVSAHGSKIVYITGRSLALYQQLAAEKKLLAPDALVTAVGTEIYYATSDGVPDPAWSERLPQGWDREQVVAVAAQFSDLVPQPDMEQAPFKVSYFLTGDAAPAVLPYLNASLRERALATQLIYSNDKDLDILPERGNKGLAMQFLRHRWGFDATQTVACGDSGNDIALFGAGDERGIIVGNARPELLQWYETNSSDCLYLARSHYAEGILEGLHHFGFLGTNDGP</sequence>
<dbReference type="EMBL" id="JADJEV010000001">
    <property type="protein sequence ID" value="MBK6971699.1"/>
    <property type="molecule type" value="Genomic_DNA"/>
</dbReference>
<dbReference type="Proteomes" id="UP000807785">
    <property type="component" value="Unassembled WGS sequence"/>
</dbReference>
<comment type="pathway">
    <text evidence="2">Glycan biosynthesis; sucrose biosynthesis; sucrose from D-fructose 6-phosphate and UDP-alpha-D-glucose: step 2/2.</text>
</comment>
<dbReference type="InterPro" id="IPR006380">
    <property type="entry name" value="SPP-like_dom"/>
</dbReference>
<dbReference type="SFLD" id="SFLDS00003">
    <property type="entry name" value="Haloacid_Dehalogenase"/>
    <property type="match status" value="1"/>
</dbReference>
<evidence type="ECO:0000313" key="8">
    <source>
        <dbReference type="EMBL" id="MBK6971699.1"/>
    </source>
</evidence>
<dbReference type="Pfam" id="PF05116">
    <property type="entry name" value="S6PP"/>
    <property type="match status" value="1"/>
</dbReference>
<protein>
    <recommendedName>
        <fullName evidence="4">sucrose-phosphate phosphatase</fullName>
        <ecNumber evidence="4">3.1.3.24</ecNumber>
    </recommendedName>
</protein>
<evidence type="ECO:0000256" key="2">
    <source>
        <dbReference type="ARBA" id="ARBA00005070"/>
    </source>
</evidence>
<feature type="domain" description="Sucrose phosphatase-like" evidence="7">
    <location>
        <begin position="3"/>
        <end position="247"/>
    </location>
</feature>
<dbReference type="SFLD" id="SFLDG01140">
    <property type="entry name" value="C2.B:_Phosphomannomutase_and_P"/>
    <property type="match status" value="1"/>
</dbReference>
<dbReference type="Gene3D" id="3.90.1070.10">
    <property type="match status" value="1"/>
</dbReference>
<reference evidence="8" key="1">
    <citation type="submission" date="2020-10" db="EMBL/GenBank/DDBJ databases">
        <title>Connecting structure to function with the recovery of over 1000 high-quality activated sludge metagenome-assembled genomes encoding full-length rRNA genes using long-read sequencing.</title>
        <authorList>
            <person name="Singleton C.M."/>
            <person name="Petriglieri F."/>
            <person name="Kristensen J.M."/>
            <person name="Kirkegaard R.H."/>
            <person name="Michaelsen T.Y."/>
            <person name="Andersen M.H."/>
            <person name="Karst S.M."/>
            <person name="Dueholm M.S."/>
            <person name="Nielsen P.H."/>
            <person name="Albertsen M."/>
        </authorList>
    </citation>
    <scope>NUCLEOTIDE SEQUENCE</scope>
    <source>
        <strain evidence="8">Bjer_18-Q3-R1-45_BAT3C.347</strain>
    </source>
</reference>
<accession>A0A9D7E056</accession>
<dbReference type="InterPro" id="IPR036412">
    <property type="entry name" value="HAD-like_sf"/>
</dbReference>
<dbReference type="EC" id="3.1.3.24" evidence="4"/>
<organism evidence="8 9">
    <name type="scientific">Candidatus Methylophosphatis roskildensis</name>
    <dbReference type="NCBI Taxonomy" id="2899263"/>
    <lineage>
        <taxon>Bacteria</taxon>
        <taxon>Pseudomonadati</taxon>
        <taxon>Pseudomonadota</taxon>
        <taxon>Betaproteobacteria</taxon>
        <taxon>Nitrosomonadales</taxon>
        <taxon>Sterolibacteriaceae</taxon>
        <taxon>Candidatus Methylophosphatis</taxon>
    </lineage>
</organism>
<evidence type="ECO:0000256" key="3">
    <source>
        <dbReference type="ARBA" id="ARBA00007211"/>
    </source>
</evidence>
<evidence type="ECO:0000256" key="5">
    <source>
        <dbReference type="ARBA" id="ARBA00022801"/>
    </source>
</evidence>
<dbReference type="InterPro" id="IPR006379">
    <property type="entry name" value="HAD-SF_hydro_IIB"/>
</dbReference>
<dbReference type="InterPro" id="IPR051518">
    <property type="entry name" value="Sucrose_Phosphatase"/>
</dbReference>
<comment type="caution">
    <text evidence="8">The sequence shown here is derived from an EMBL/GenBank/DDBJ whole genome shotgun (WGS) entry which is preliminary data.</text>
</comment>